<dbReference type="EMBL" id="BFBR01000004">
    <property type="protein sequence ID" value="GBF58003.1"/>
    <property type="molecule type" value="Genomic_DNA"/>
</dbReference>
<comment type="caution">
    <text evidence="2">The sequence shown here is derived from an EMBL/GenBank/DDBJ whole genome shotgun (WGS) entry which is preliminary data.</text>
</comment>
<dbReference type="Gene3D" id="1.10.357.10">
    <property type="entry name" value="Tetracycline Repressor, domain 2"/>
    <property type="match status" value="1"/>
</dbReference>
<protein>
    <recommendedName>
        <fullName evidence="1">COQ9 C-terminal domain-containing protein</fullName>
    </recommendedName>
</protein>
<dbReference type="InterPro" id="IPR012762">
    <property type="entry name" value="Ubiq_biosynth_COQ9"/>
</dbReference>
<evidence type="ECO:0000313" key="2">
    <source>
        <dbReference type="EMBL" id="GBF58003.1"/>
    </source>
</evidence>
<dbReference type="GO" id="GO:0008289">
    <property type="term" value="F:lipid binding"/>
    <property type="evidence" value="ECO:0007669"/>
    <property type="project" value="InterPro"/>
</dbReference>
<dbReference type="Proteomes" id="UP000245086">
    <property type="component" value="Unassembled WGS sequence"/>
</dbReference>
<dbReference type="AlphaFoldDB" id="A0A2P2EAC7"/>
<dbReference type="GO" id="GO:0006744">
    <property type="term" value="P:ubiquinone biosynthetic process"/>
    <property type="evidence" value="ECO:0007669"/>
    <property type="project" value="InterPro"/>
</dbReference>
<feature type="domain" description="COQ9 C-terminal" evidence="1">
    <location>
        <begin position="140"/>
        <end position="210"/>
    </location>
</feature>
<sequence length="241" mass="27040">MDQATRLTYFMPMTPSADLTHPISRHDPVSALRDRFLDAALDEAGFSGWFPASLDRARLAAGLSEGEAMLAAPRGAIDLIDAWFDRAERAMERAIEACEPGTKIRDKARLAVRVRLEALATHKESLRRAAIYLAMPNNAADALRIGWRAADRAWTSMGDWSTDFNYYSKRTILLGVHLATLAFWLQDDSDDNAPTWAFLDRQLSGVMQFEKVKAQVNQLVDRLPDPLGLITRLRYGPQPRP</sequence>
<accession>A0A2P2EAC7</accession>
<dbReference type="NCBIfam" id="TIGR02396">
    <property type="entry name" value="diverge_rpsU"/>
    <property type="match status" value="1"/>
</dbReference>
<dbReference type="Pfam" id="PF08511">
    <property type="entry name" value="COQ9"/>
    <property type="match status" value="1"/>
</dbReference>
<gene>
    <name evidence="2" type="ORF">PbB2_01674</name>
</gene>
<reference evidence="2 3" key="1">
    <citation type="journal article" date="2018" name="Genome Announc.">
        <title>Draft Genome Sequence of "Candidatus Phycosocius bacilliformis," an Alphaproteobacterial Ectosymbiont of the Hydrocarbon-Producing Green Alga Botryococcus braunii.</title>
        <authorList>
            <person name="Tanabe Y."/>
            <person name="Yamaguchi H."/>
            <person name="Watanabe M.M."/>
        </authorList>
    </citation>
    <scope>NUCLEOTIDE SEQUENCE [LARGE SCALE GENOMIC DNA]</scope>
    <source>
        <strain evidence="2 3">BOTRYCO-2</strain>
    </source>
</reference>
<proteinExistence type="predicted"/>
<dbReference type="InterPro" id="IPR013718">
    <property type="entry name" value="COQ9_C"/>
</dbReference>
<name>A0A2P2EAC7_9PROT</name>
<evidence type="ECO:0000259" key="1">
    <source>
        <dbReference type="Pfam" id="PF08511"/>
    </source>
</evidence>
<organism evidence="2 3">
    <name type="scientific">Candidatus Phycosocius bacilliformis</name>
    <dbReference type="NCBI Taxonomy" id="1445552"/>
    <lineage>
        <taxon>Bacteria</taxon>
        <taxon>Pseudomonadati</taxon>
        <taxon>Pseudomonadota</taxon>
        <taxon>Alphaproteobacteria</taxon>
        <taxon>Caulobacterales</taxon>
        <taxon>Caulobacterales incertae sedis</taxon>
        <taxon>Candidatus Phycosocius</taxon>
    </lineage>
</organism>
<keyword evidence="3" id="KW-1185">Reference proteome</keyword>
<evidence type="ECO:0000313" key="3">
    <source>
        <dbReference type="Proteomes" id="UP000245086"/>
    </source>
</evidence>